<proteinExistence type="predicted"/>
<feature type="region of interest" description="Disordered" evidence="1">
    <location>
        <begin position="120"/>
        <end position="139"/>
    </location>
</feature>
<dbReference type="AlphaFoldDB" id="A0AAV9MGX8"/>
<reference evidence="3 4" key="1">
    <citation type="submission" date="2023-10" db="EMBL/GenBank/DDBJ databases">
        <title>Genome-Wide Identification Analysis in wild type Solanum Pinnatisectum Reveals Some Genes Defensing Phytophthora Infestans.</title>
        <authorList>
            <person name="Sun C."/>
        </authorList>
    </citation>
    <scope>NUCLEOTIDE SEQUENCE [LARGE SCALE GENOMIC DNA]</scope>
    <source>
        <strain evidence="3">LQN</strain>
        <tissue evidence="3">Leaf</tissue>
    </source>
</reference>
<accession>A0AAV9MGX8</accession>
<comment type="caution">
    <text evidence="3">The sequence shown here is derived from an EMBL/GenBank/DDBJ whole genome shotgun (WGS) entry which is preliminary data.</text>
</comment>
<dbReference type="Proteomes" id="UP001311915">
    <property type="component" value="Unassembled WGS sequence"/>
</dbReference>
<keyword evidence="4" id="KW-1185">Reference proteome</keyword>
<protein>
    <submittedName>
        <fullName evidence="3">Uncharacterized protein</fullName>
    </submittedName>
</protein>
<keyword evidence="2" id="KW-0812">Transmembrane</keyword>
<organism evidence="3 4">
    <name type="scientific">Solanum pinnatisectum</name>
    <name type="common">tansyleaf nightshade</name>
    <dbReference type="NCBI Taxonomy" id="50273"/>
    <lineage>
        <taxon>Eukaryota</taxon>
        <taxon>Viridiplantae</taxon>
        <taxon>Streptophyta</taxon>
        <taxon>Embryophyta</taxon>
        <taxon>Tracheophyta</taxon>
        <taxon>Spermatophyta</taxon>
        <taxon>Magnoliopsida</taxon>
        <taxon>eudicotyledons</taxon>
        <taxon>Gunneridae</taxon>
        <taxon>Pentapetalae</taxon>
        <taxon>asterids</taxon>
        <taxon>lamiids</taxon>
        <taxon>Solanales</taxon>
        <taxon>Solanaceae</taxon>
        <taxon>Solanoideae</taxon>
        <taxon>Solaneae</taxon>
        <taxon>Solanum</taxon>
    </lineage>
</organism>
<keyword evidence="2" id="KW-0472">Membrane</keyword>
<gene>
    <name evidence="3" type="ORF">R3W88_000878</name>
</gene>
<feature type="transmembrane region" description="Helical" evidence="2">
    <location>
        <begin position="88"/>
        <end position="110"/>
    </location>
</feature>
<sequence length="155" mass="17055">MRISSIKMITNKSKYCLNTLFIKSIKVAGALVSYFRNVTISDSELMITRSESMHILREPSFFFLNNTGAPHGEILGLMKPLSRRSFNCSFNSLSSAGAILLGGIKIGWVYGMRSIPKSISLSGGTSRKSSGNTFENSLTTRTDSRVGNLELEFLT</sequence>
<dbReference type="EMBL" id="JAWPEI010000001">
    <property type="protein sequence ID" value="KAK4737181.1"/>
    <property type="molecule type" value="Genomic_DNA"/>
</dbReference>
<evidence type="ECO:0000313" key="3">
    <source>
        <dbReference type="EMBL" id="KAK4737181.1"/>
    </source>
</evidence>
<name>A0AAV9MGX8_9SOLN</name>
<keyword evidence="2" id="KW-1133">Transmembrane helix</keyword>
<evidence type="ECO:0000313" key="4">
    <source>
        <dbReference type="Proteomes" id="UP001311915"/>
    </source>
</evidence>
<evidence type="ECO:0000256" key="1">
    <source>
        <dbReference type="SAM" id="MobiDB-lite"/>
    </source>
</evidence>
<evidence type="ECO:0000256" key="2">
    <source>
        <dbReference type="SAM" id="Phobius"/>
    </source>
</evidence>